<name>B9XA55_PEDPL</name>
<dbReference type="SUPFAM" id="SSF52172">
    <property type="entry name" value="CheY-like"/>
    <property type="match status" value="1"/>
</dbReference>
<evidence type="ECO:0000259" key="5">
    <source>
        <dbReference type="PROSITE" id="PS50110"/>
    </source>
</evidence>
<evidence type="ECO:0000256" key="1">
    <source>
        <dbReference type="ARBA" id="ARBA00022553"/>
    </source>
</evidence>
<feature type="modified residue" description="4-aspartylphosphate" evidence="3">
    <location>
        <position position="60"/>
    </location>
</feature>
<dbReference type="EMBL" id="ABOX02000001">
    <property type="protein sequence ID" value="EEF63396.1"/>
    <property type="molecule type" value="Genomic_DNA"/>
</dbReference>
<dbReference type="GO" id="GO:0006355">
    <property type="term" value="P:regulation of DNA-templated transcription"/>
    <property type="evidence" value="ECO:0007669"/>
    <property type="project" value="InterPro"/>
</dbReference>
<evidence type="ECO:0000259" key="4">
    <source>
        <dbReference type="PROSITE" id="PS50043"/>
    </source>
</evidence>
<evidence type="ECO:0000256" key="2">
    <source>
        <dbReference type="ARBA" id="ARBA00023125"/>
    </source>
</evidence>
<dbReference type="PROSITE" id="PS00622">
    <property type="entry name" value="HTH_LUXR_1"/>
    <property type="match status" value="1"/>
</dbReference>
<proteinExistence type="predicted"/>
<dbReference type="PROSITE" id="PS50043">
    <property type="entry name" value="HTH_LUXR_2"/>
    <property type="match status" value="1"/>
</dbReference>
<dbReference type="PANTHER" id="PTHR43214">
    <property type="entry name" value="TWO-COMPONENT RESPONSE REGULATOR"/>
    <property type="match status" value="1"/>
</dbReference>
<dbReference type="CDD" id="cd17535">
    <property type="entry name" value="REC_NarL-like"/>
    <property type="match status" value="1"/>
</dbReference>
<dbReference type="STRING" id="320771.Cflav_PD6031"/>
<evidence type="ECO:0000313" key="7">
    <source>
        <dbReference type="Proteomes" id="UP000003688"/>
    </source>
</evidence>
<dbReference type="GO" id="GO:0000160">
    <property type="term" value="P:phosphorelay signal transduction system"/>
    <property type="evidence" value="ECO:0007669"/>
    <property type="project" value="InterPro"/>
</dbReference>
<dbReference type="InterPro" id="IPR000792">
    <property type="entry name" value="Tscrpt_reg_LuxR_C"/>
</dbReference>
<dbReference type="GO" id="GO:0003677">
    <property type="term" value="F:DNA binding"/>
    <property type="evidence" value="ECO:0007669"/>
    <property type="project" value="UniProtKB-KW"/>
</dbReference>
<sequence>MPPVQTNMIVGIVEDDAVLRRSLARLVGETYGTQNVIACASGEEALQKLPPAKPHVVLMDLNLPQMPGTECIRRLKELLPTTQVIVLTVYEDSEHIFRALKSGASGYLLKRSEPEEVMEAITTAREGGAPMSSQVAHRVVHSFHEPASPTVDTAALTDREKEILDLLTQGFANKEIADKMQISVTTVRTHLRHIYEKLHIRSRSEAIVKYLK</sequence>
<protein>
    <submittedName>
        <fullName evidence="6">Two component transcriptional regulator, LuxR family</fullName>
    </submittedName>
</protein>
<dbReference type="SMART" id="SM00448">
    <property type="entry name" value="REC"/>
    <property type="match status" value="1"/>
</dbReference>
<dbReference type="SMART" id="SM00421">
    <property type="entry name" value="HTH_LUXR"/>
    <property type="match status" value="1"/>
</dbReference>
<keyword evidence="1 3" id="KW-0597">Phosphoprotein</keyword>
<dbReference type="Pfam" id="PF00072">
    <property type="entry name" value="Response_reg"/>
    <property type="match status" value="1"/>
</dbReference>
<evidence type="ECO:0000256" key="3">
    <source>
        <dbReference type="PROSITE-ProRule" id="PRU00169"/>
    </source>
</evidence>
<dbReference type="PROSITE" id="PS50110">
    <property type="entry name" value="RESPONSE_REGULATORY"/>
    <property type="match status" value="1"/>
</dbReference>
<feature type="domain" description="HTH luxR-type" evidence="4">
    <location>
        <begin position="149"/>
        <end position="212"/>
    </location>
</feature>
<dbReference type="PRINTS" id="PR00038">
    <property type="entry name" value="HTHLUXR"/>
</dbReference>
<dbReference type="InterPro" id="IPR011006">
    <property type="entry name" value="CheY-like_superfamily"/>
</dbReference>
<keyword evidence="2" id="KW-0238">DNA-binding</keyword>
<evidence type="ECO:0000313" key="6">
    <source>
        <dbReference type="EMBL" id="EEF63396.1"/>
    </source>
</evidence>
<dbReference type="Gene3D" id="3.40.50.2300">
    <property type="match status" value="1"/>
</dbReference>
<organism evidence="6 7">
    <name type="scientific">Pedosphaera parvula (strain Ellin514)</name>
    <dbReference type="NCBI Taxonomy" id="320771"/>
    <lineage>
        <taxon>Bacteria</taxon>
        <taxon>Pseudomonadati</taxon>
        <taxon>Verrucomicrobiota</taxon>
        <taxon>Pedosphaerae</taxon>
        <taxon>Pedosphaerales</taxon>
        <taxon>Pedosphaeraceae</taxon>
        <taxon>Pedosphaera</taxon>
    </lineage>
</organism>
<dbReference type="SUPFAM" id="SSF46894">
    <property type="entry name" value="C-terminal effector domain of the bipartite response regulators"/>
    <property type="match status" value="1"/>
</dbReference>
<dbReference type="InterPro" id="IPR039420">
    <property type="entry name" value="WalR-like"/>
</dbReference>
<keyword evidence="7" id="KW-1185">Reference proteome</keyword>
<dbReference type="CDD" id="cd06170">
    <property type="entry name" value="LuxR_C_like"/>
    <property type="match status" value="1"/>
</dbReference>
<accession>B9XA55</accession>
<dbReference type="Proteomes" id="UP000003688">
    <property type="component" value="Unassembled WGS sequence"/>
</dbReference>
<dbReference type="PANTHER" id="PTHR43214:SF43">
    <property type="entry name" value="TWO-COMPONENT RESPONSE REGULATOR"/>
    <property type="match status" value="1"/>
</dbReference>
<dbReference type="RefSeq" id="WP_007412703.1">
    <property type="nucleotide sequence ID" value="NZ_ABOX02000001.1"/>
</dbReference>
<dbReference type="Pfam" id="PF00196">
    <property type="entry name" value="GerE"/>
    <property type="match status" value="1"/>
</dbReference>
<feature type="domain" description="Response regulatory" evidence="5">
    <location>
        <begin position="9"/>
        <end position="125"/>
    </location>
</feature>
<dbReference type="InterPro" id="IPR058245">
    <property type="entry name" value="NreC/VraR/RcsB-like_REC"/>
</dbReference>
<reference evidence="6 7" key="1">
    <citation type="journal article" date="2011" name="J. Bacteriol.">
        <title>Genome sequence of 'Pedosphaera parvula' Ellin514, an aerobic Verrucomicrobial isolate from pasture soil.</title>
        <authorList>
            <person name="Kant R."/>
            <person name="van Passel M.W."/>
            <person name="Sangwan P."/>
            <person name="Palva A."/>
            <person name="Lucas S."/>
            <person name="Copeland A."/>
            <person name="Lapidus A."/>
            <person name="Glavina Del Rio T."/>
            <person name="Dalin E."/>
            <person name="Tice H."/>
            <person name="Bruce D."/>
            <person name="Goodwin L."/>
            <person name="Pitluck S."/>
            <person name="Chertkov O."/>
            <person name="Larimer F.W."/>
            <person name="Land M.L."/>
            <person name="Hauser L."/>
            <person name="Brettin T.S."/>
            <person name="Detter J.C."/>
            <person name="Han S."/>
            <person name="de Vos W.M."/>
            <person name="Janssen P.H."/>
            <person name="Smidt H."/>
        </authorList>
    </citation>
    <scope>NUCLEOTIDE SEQUENCE [LARGE SCALE GENOMIC DNA]</scope>
    <source>
        <strain evidence="6 7">Ellin514</strain>
    </source>
</reference>
<comment type="caution">
    <text evidence="6">The sequence shown here is derived from an EMBL/GenBank/DDBJ whole genome shotgun (WGS) entry which is preliminary data.</text>
</comment>
<dbReference type="InterPro" id="IPR016032">
    <property type="entry name" value="Sig_transdc_resp-reg_C-effctor"/>
</dbReference>
<gene>
    <name evidence="6" type="ORF">Cflav_PD6031</name>
</gene>
<dbReference type="InterPro" id="IPR001789">
    <property type="entry name" value="Sig_transdc_resp-reg_receiver"/>
</dbReference>
<dbReference type="AlphaFoldDB" id="B9XA55"/>